<protein>
    <submittedName>
        <fullName evidence="1">Uncharacterized protein</fullName>
    </submittedName>
</protein>
<name>A0ACB8U5A1_9APHY</name>
<comment type="caution">
    <text evidence="1">The sequence shown here is derived from an EMBL/GenBank/DDBJ whole genome shotgun (WGS) entry which is preliminary data.</text>
</comment>
<proteinExistence type="predicted"/>
<dbReference type="Proteomes" id="UP001055072">
    <property type="component" value="Unassembled WGS sequence"/>
</dbReference>
<evidence type="ECO:0000313" key="1">
    <source>
        <dbReference type="EMBL" id="KAI0089404.1"/>
    </source>
</evidence>
<keyword evidence="2" id="KW-1185">Reference proteome</keyword>
<gene>
    <name evidence="1" type="ORF">BDY19DRAFT_1056432</name>
</gene>
<evidence type="ECO:0000313" key="2">
    <source>
        <dbReference type="Proteomes" id="UP001055072"/>
    </source>
</evidence>
<reference evidence="1" key="1">
    <citation type="journal article" date="2021" name="Environ. Microbiol.">
        <title>Gene family expansions and transcriptome signatures uncover fungal adaptations to wood decay.</title>
        <authorList>
            <person name="Hage H."/>
            <person name="Miyauchi S."/>
            <person name="Viragh M."/>
            <person name="Drula E."/>
            <person name="Min B."/>
            <person name="Chaduli D."/>
            <person name="Navarro D."/>
            <person name="Favel A."/>
            <person name="Norest M."/>
            <person name="Lesage-Meessen L."/>
            <person name="Balint B."/>
            <person name="Merenyi Z."/>
            <person name="de Eugenio L."/>
            <person name="Morin E."/>
            <person name="Martinez A.T."/>
            <person name="Baldrian P."/>
            <person name="Stursova M."/>
            <person name="Martinez M.J."/>
            <person name="Novotny C."/>
            <person name="Magnuson J.K."/>
            <person name="Spatafora J.W."/>
            <person name="Maurice S."/>
            <person name="Pangilinan J."/>
            <person name="Andreopoulos W."/>
            <person name="LaButti K."/>
            <person name="Hundley H."/>
            <person name="Na H."/>
            <person name="Kuo A."/>
            <person name="Barry K."/>
            <person name="Lipzen A."/>
            <person name="Henrissat B."/>
            <person name="Riley R."/>
            <person name="Ahrendt S."/>
            <person name="Nagy L.G."/>
            <person name="Grigoriev I.V."/>
            <person name="Martin F."/>
            <person name="Rosso M.N."/>
        </authorList>
    </citation>
    <scope>NUCLEOTIDE SEQUENCE</scope>
    <source>
        <strain evidence="1">CBS 384.51</strain>
    </source>
</reference>
<dbReference type="EMBL" id="MU274910">
    <property type="protein sequence ID" value="KAI0089404.1"/>
    <property type="molecule type" value="Genomic_DNA"/>
</dbReference>
<organism evidence="1 2">
    <name type="scientific">Irpex rosettiformis</name>
    <dbReference type="NCBI Taxonomy" id="378272"/>
    <lineage>
        <taxon>Eukaryota</taxon>
        <taxon>Fungi</taxon>
        <taxon>Dikarya</taxon>
        <taxon>Basidiomycota</taxon>
        <taxon>Agaricomycotina</taxon>
        <taxon>Agaricomycetes</taxon>
        <taxon>Polyporales</taxon>
        <taxon>Irpicaceae</taxon>
        <taxon>Irpex</taxon>
    </lineage>
</organism>
<accession>A0ACB8U5A1</accession>
<sequence length="490" mass="56082">MPIAKKTLKKINRDVRFELPIRKVAGSGGHRPDRELRGTSNSTETAGDSEWQWQQLGPLASGDKRKKDRQAFDRGLPLVDGLLVEFKKASYMDPFFPAEVIQKAQDAQDTEEVAFMFEKSSPEALRVRGQLAEHASLVFSQQHRTHIFQLLVCGSHVRYIFWDHSGAIVSDLFDYAKRGWDLSVEDANDYERRKFRKTVAKLLLDMNDPTHSQCRLPRAEDTLDDKYHVVKVTIEDDVLKTPVQILIQAPFFRSHSTPGRATRGYIAYHLVRRELVFFKDTWRIEHDCLTAERSILSRLSEAEVPFTPEVLCGGDVMANGERGTTRCSKWVQLQVMAVEYRSPRFFHHHRLLQPLAYPVQSAPNLQEFTRAFCDWIGAIRSADEKCDLLHRDISLRNVMIRIVDGKIIGILVDWKMAGTNESESTESVVNTGKRTKFRVAGTPAFMSIGLLQDADKPHEILDDLEAIFWALVYGASRYYEHEGQLPAIYF</sequence>